<gene>
    <name evidence="1" type="primary">GBF1_1</name>
    <name evidence="1" type="ORF">P7K49_024349</name>
</gene>
<keyword evidence="2" id="KW-1185">Reference proteome</keyword>
<evidence type="ECO:0000313" key="2">
    <source>
        <dbReference type="Proteomes" id="UP001266305"/>
    </source>
</evidence>
<dbReference type="EMBL" id="JASSZA010000011">
    <property type="protein sequence ID" value="KAK2098898.1"/>
    <property type="molecule type" value="Genomic_DNA"/>
</dbReference>
<name>A0ABQ9UPA4_SAGOE</name>
<sequence>MVDKNIYIIQGEINIVVGAIKRNARWSTHTPLDEERDPLLHSFGHLKEVLNNIT</sequence>
<evidence type="ECO:0000313" key="1">
    <source>
        <dbReference type="EMBL" id="KAK2098898.1"/>
    </source>
</evidence>
<accession>A0ABQ9UPA4</accession>
<dbReference type="Proteomes" id="UP001266305">
    <property type="component" value="Unassembled WGS sequence"/>
</dbReference>
<protein>
    <submittedName>
        <fullName evidence="1">G-box binding factor</fullName>
    </submittedName>
</protein>
<comment type="caution">
    <text evidence="1">The sequence shown here is derived from an EMBL/GenBank/DDBJ whole genome shotgun (WGS) entry which is preliminary data.</text>
</comment>
<proteinExistence type="predicted"/>
<organism evidence="1 2">
    <name type="scientific">Saguinus oedipus</name>
    <name type="common">Cotton-top tamarin</name>
    <name type="synonym">Oedipomidas oedipus</name>
    <dbReference type="NCBI Taxonomy" id="9490"/>
    <lineage>
        <taxon>Eukaryota</taxon>
        <taxon>Metazoa</taxon>
        <taxon>Chordata</taxon>
        <taxon>Craniata</taxon>
        <taxon>Vertebrata</taxon>
        <taxon>Euteleostomi</taxon>
        <taxon>Mammalia</taxon>
        <taxon>Eutheria</taxon>
        <taxon>Euarchontoglires</taxon>
        <taxon>Primates</taxon>
        <taxon>Haplorrhini</taxon>
        <taxon>Platyrrhini</taxon>
        <taxon>Cebidae</taxon>
        <taxon>Callitrichinae</taxon>
        <taxon>Saguinus</taxon>
    </lineage>
</organism>
<feature type="non-terminal residue" evidence="1">
    <location>
        <position position="54"/>
    </location>
</feature>
<reference evidence="1 2" key="1">
    <citation type="submission" date="2023-05" db="EMBL/GenBank/DDBJ databases">
        <title>B98-5 Cell Line De Novo Hybrid Assembly: An Optical Mapping Approach.</title>
        <authorList>
            <person name="Kananen K."/>
            <person name="Auerbach J.A."/>
            <person name="Kautto E."/>
            <person name="Blachly J.S."/>
        </authorList>
    </citation>
    <scope>NUCLEOTIDE SEQUENCE [LARGE SCALE GENOMIC DNA]</scope>
    <source>
        <strain evidence="1">B95-8</strain>
        <tissue evidence="1">Cell line</tissue>
    </source>
</reference>